<comment type="function">
    <text evidence="15">Is involved in NO detoxification in an aerobic process, termed nitric oxide dioxygenase (NOD) reaction that utilizes O(2) and NAD(P)H to convert NO to nitrate, which protects the bacterium from various noxious nitrogen compounds. Therefore, plays a central role in the inducible response to nitrosative stress.</text>
</comment>
<feature type="domain" description="FAD-binding FR-type" evidence="17">
    <location>
        <begin position="160"/>
        <end position="271"/>
    </location>
</feature>
<dbReference type="InterPro" id="IPR000971">
    <property type="entry name" value="Globin"/>
</dbReference>
<dbReference type="Pfam" id="PF00970">
    <property type="entry name" value="FAD_binding_6"/>
    <property type="match status" value="1"/>
</dbReference>
<dbReference type="RefSeq" id="WP_160837604.1">
    <property type="nucleotide sequence ID" value="NZ_WMET01000002.1"/>
</dbReference>
<dbReference type="EMBL" id="WMET01000002">
    <property type="protein sequence ID" value="MYL20673.1"/>
    <property type="molecule type" value="Genomic_DNA"/>
</dbReference>
<dbReference type="InterPro" id="IPR009050">
    <property type="entry name" value="Globin-like_sf"/>
</dbReference>
<evidence type="ECO:0000256" key="5">
    <source>
        <dbReference type="ARBA" id="ARBA00022621"/>
    </source>
</evidence>
<evidence type="ECO:0000256" key="4">
    <source>
        <dbReference type="ARBA" id="ARBA00022617"/>
    </source>
</evidence>
<dbReference type="InterPro" id="IPR012292">
    <property type="entry name" value="Globin/Proto"/>
</dbReference>
<keyword evidence="9 15" id="KW-0521">NADP</keyword>
<keyword evidence="11 15" id="KW-0408">Iron</keyword>
<feature type="site" description="Influences the redox potential of the prosthetic heme and FAD groups" evidence="15">
    <location>
        <position position="395"/>
    </location>
</feature>
<dbReference type="NCBIfam" id="NF009805">
    <property type="entry name" value="PRK13289.1"/>
    <property type="match status" value="1"/>
</dbReference>
<dbReference type="Pfam" id="PF00175">
    <property type="entry name" value="NAD_binding_1"/>
    <property type="match status" value="1"/>
</dbReference>
<dbReference type="InterPro" id="IPR001709">
    <property type="entry name" value="Flavoprot_Pyr_Nucl_cyt_Rdtase"/>
</dbReference>
<keyword evidence="10 15" id="KW-0560">Oxidoreductase</keyword>
<dbReference type="GO" id="GO:0071949">
    <property type="term" value="F:FAD binding"/>
    <property type="evidence" value="ECO:0007669"/>
    <property type="project" value="InterPro"/>
</dbReference>
<feature type="active site" description="Charge relay system" evidence="15">
    <location>
        <position position="145"/>
    </location>
</feature>
<dbReference type="GO" id="GO:0046872">
    <property type="term" value="F:metal ion binding"/>
    <property type="evidence" value="ECO:0007669"/>
    <property type="project" value="UniProtKB-KW"/>
</dbReference>
<dbReference type="FunFam" id="2.40.30.10:FF:000034">
    <property type="entry name" value="Flavohemoprotein"/>
    <property type="match status" value="1"/>
</dbReference>
<dbReference type="GO" id="GO:0019825">
    <property type="term" value="F:oxygen binding"/>
    <property type="evidence" value="ECO:0007669"/>
    <property type="project" value="InterPro"/>
</dbReference>
<accession>A0A845DSU4</accession>
<dbReference type="CDD" id="cd14777">
    <property type="entry name" value="Yhb1-globin-like"/>
    <property type="match status" value="1"/>
</dbReference>
<dbReference type="SUPFAM" id="SSF52343">
    <property type="entry name" value="Ferredoxin reductase-like, C-terminal NADP-linked domain"/>
    <property type="match status" value="1"/>
</dbReference>
<keyword evidence="12 15" id="KW-0520">NAD</keyword>
<evidence type="ECO:0000256" key="11">
    <source>
        <dbReference type="ARBA" id="ARBA00023004"/>
    </source>
</evidence>
<dbReference type="PANTHER" id="PTHR43396:SF3">
    <property type="entry name" value="FLAVOHEMOPROTEIN"/>
    <property type="match status" value="1"/>
</dbReference>
<keyword evidence="7 15" id="KW-0479">Metal-binding</keyword>
<proteinExistence type="inferred from homology"/>
<dbReference type="InterPro" id="IPR017938">
    <property type="entry name" value="Riboflavin_synthase-like_b-brl"/>
</dbReference>
<gene>
    <name evidence="18" type="primary">hmpA</name>
    <name evidence="15" type="synonym">hmp</name>
    <name evidence="18" type="ORF">GLW04_12280</name>
</gene>
<evidence type="ECO:0000256" key="15">
    <source>
        <dbReference type="HAMAP-Rule" id="MF_01252"/>
    </source>
</evidence>
<dbReference type="PRINTS" id="PR00371">
    <property type="entry name" value="FPNCR"/>
</dbReference>
<comment type="caution">
    <text evidence="18">The sequence shown here is derived from an EMBL/GenBank/DDBJ whole genome shotgun (WGS) entry which is preliminary data.</text>
</comment>
<evidence type="ECO:0000256" key="8">
    <source>
        <dbReference type="ARBA" id="ARBA00022827"/>
    </source>
</evidence>
<evidence type="ECO:0000256" key="9">
    <source>
        <dbReference type="ARBA" id="ARBA00022857"/>
    </source>
</evidence>
<dbReference type="SUPFAM" id="SSF46458">
    <property type="entry name" value="Globin-like"/>
    <property type="match status" value="1"/>
</dbReference>
<dbReference type="InterPro" id="IPR017927">
    <property type="entry name" value="FAD-bd_FR_type"/>
</dbReference>
<comment type="catalytic activity">
    <reaction evidence="14 15">
        <text>2 nitric oxide + NADPH + 2 O2 = 2 nitrate + NADP(+) + H(+)</text>
        <dbReference type="Rhea" id="RHEA:19465"/>
        <dbReference type="ChEBI" id="CHEBI:15378"/>
        <dbReference type="ChEBI" id="CHEBI:15379"/>
        <dbReference type="ChEBI" id="CHEBI:16480"/>
        <dbReference type="ChEBI" id="CHEBI:17632"/>
        <dbReference type="ChEBI" id="CHEBI:57783"/>
        <dbReference type="ChEBI" id="CHEBI:58349"/>
        <dbReference type="EC" id="1.14.12.17"/>
    </reaction>
</comment>
<evidence type="ECO:0000256" key="2">
    <source>
        <dbReference type="ARBA" id="ARBA00008414"/>
    </source>
</evidence>
<dbReference type="GO" id="GO:0008941">
    <property type="term" value="F:nitric oxide dioxygenase NAD(P)H activity"/>
    <property type="evidence" value="ECO:0007669"/>
    <property type="project" value="UniProtKB-UniRule"/>
</dbReference>
<comment type="caution">
    <text evidence="15">Lacks conserved residue(s) required for the propagation of feature annotation.</text>
</comment>
<dbReference type="AlphaFoldDB" id="A0A845DSU4"/>
<evidence type="ECO:0000256" key="7">
    <source>
        <dbReference type="ARBA" id="ARBA00022723"/>
    </source>
</evidence>
<keyword evidence="6 15" id="KW-0285">Flavoprotein</keyword>
<protein>
    <recommendedName>
        <fullName evidence="15">Flavohemoprotein</fullName>
    </recommendedName>
    <alternativeName>
        <fullName evidence="15">Flavohemoglobin</fullName>
    </alternativeName>
    <alternativeName>
        <fullName evidence="15">Hemoglobin-like protein</fullName>
    </alternativeName>
    <alternativeName>
        <fullName evidence="15">Nitric oxide dioxygenase</fullName>
        <shortName evidence="15">NO oxygenase</shortName>
        <shortName evidence="15">NOD</shortName>
        <ecNumber evidence="15">1.14.12.17</ecNumber>
    </alternativeName>
</protein>
<dbReference type="Proteomes" id="UP000460949">
    <property type="component" value="Unassembled WGS sequence"/>
</dbReference>
<evidence type="ECO:0000256" key="13">
    <source>
        <dbReference type="ARBA" id="ARBA00048649"/>
    </source>
</evidence>
<evidence type="ECO:0000313" key="18">
    <source>
        <dbReference type="EMBL" id="MYL20673.1"/>
    </source>
</evidence>
<dbReference type="Pfam" id="PF00042">
    <property type="entry name" value="Globin"/>
    <property type="match status" value="1"/>
</dbReference>
<organism evidence="18 19">
    <name type="scientific">Halobacillus litoralis</name>
    <dbReference type="NCBI Taxonomy" id="45668"/>
    <lineage>
        <taxon>Bacteria</taxon>
        <taxon>Bacillati</taxon>
        <taxon>Bacillota</taxon>
        <taxon>Bacilli</taxon>
        <taxon>Bacillales</taxon>
        <taxon>Bacillaceae</taxon>
        <taxon>Halobacillus</taxon>
    </lineage>
</organism>
<feature type="site" description="Influences the redox potential of the prosthetic heme and FAD groups" evidence="15">
    <location>
        <position position="92"/>
    </location>
</feature>
<dbReference type="Gene3D" id="2.40.30.10">
    <property type="entry name" value="Translation factors"/>
    <property type="match status" value="1"/>
</dbReference>
<dbReference type="FunFam" id="3.40.50.80:FF:000010">
    <property type="entry name" value="Flavohemoprotein"/>
    <property type="match status" value="1"/>
</dbReference>
<evidence type="ECO:0000259" key="17">
    <source>
        <dbReference type="PROSITE" id="PS51384"/>
    </source>
</evidence>
<comment type="catalytic activity">
    <reaction evidence="13 15">
        <text>2 nitric oxide + NADH + 2 O2 = 2 nitrate + NAD(+) + H(+)</text>
        <dbReference type="Rhea" id="RHEA:19469"/>
        <dbReference type="ChEBI" id="CHEBI:15378"/>
        <dbReference type="ChEBI" id="CHEBI:15379"/>
        <dbReference type="ChEBI" id="CHEBI:16480"/>
        <dbReference type="ChEBI" id="CHEBI:17632"/>
        <dbReference type="ChEBI" id="CHEBI:57540"/>
        <dbReference type="ChEBI" id="CHEBI:57945"/>
        <dbReference type="EC" id="1.14.12.17"/>
    </reaction>
</comment>
<feature type="binding site" evidence="15">
    <location>
        <begin position="396"/>
        <end position="399"/>
    </location>
    <ligand>
        <name>FAD</name>
        <dbReference type="ChEBI" id="CHEBI:57692"/>
    </ligand>
</feature>
<evidence type="ECO:0000256" key="6">
    <source>
        <dbReference type="ARBA" id="ARBA00022630"/>
    </source>
</evidence>
<dbReference type="PROSITE" id="PS51384">
    <property type="entry name" value="FAD_FR"/>
    <property type="match status" value="1"/>
</dbReference>
<keyword evidence="15" id="KW-0216">Detoxification</keyword>
<feature type="binding site" evidence="15">
    <location>
        <position position="198"/>
    </location>
    <ligand>
        <name>FAD</name>
        <dbReference type="ChEBI" id="CHEBI:57692"/>
    </ligand>
</feature>
<comment type="cofactor">
    <cofactor evidence="15">
        <name>FAD</name>
        <dbReference type="ChEBI" id="CHEBI:57692"/>
    </cofactor>
    <text evidence="15">Binds 1 FAD per subunit.</text>
</comment>
<dbReference type="HAMAP" id="MF_01252">
    <property type="entry name" value="Hmp"/>
    <property type="match status" value="1"/>
</dbReference>
<keyword evidence="8 15" id="KW-0274">FAD</keyword>
<keyword evidence="3 15" id="KW-0813">Transport</keyword>
<dbReference type="Gene3D" id="3.40.50.80">
    <property type="entry name" value="Nucleotide-binding domain of ferredoxin-NADP reductase (FNR) module"/>
    <property type="match status" value="1"/>
</dbReference>
<dbReference type="PRINTS" id="PR00410">
    <property type="entry name" value="PHEHYDRXLASE"/>
</dbReference>
<dbReference type="InterPro" id="IPR001433">
    <property type="entry name" value="OxRdtase_FAD/NAD-bd"/>
</dbReference>
<dbReference type="GO" id="GO:0009636">
    <property type="term" value="P:response to toxic substance"/>
    <property type="evidence" value="ECO:0007669"/>
    <property type="project" value="UniProtKB-KW"/>
</dbReference>
<dbReference type="PANTHER" id="PTHR43396">
    <property type="entry name" value="FLAVOHEMOPROTEIN"/>
    <property type="match status" value="1"/>
</dbReference>
<dbReference type="CDD" id="cd06184">
    <property type="entry name" value="flavohem_like_fad_nad_binding"/>
    <property type="match status" value="1"/>
</dbReference>
<dbReference type="SUPFAM" id="SSF63380">
    <property type="entry name" value="Riboflavin synthase domain-like"/>
    <property type="match status" value="1"/>
</dbReference>
<comment type="similarity">
    <text evidence="2 15">Belongs to the globin family. Two-domain flavohemoproteins subfamily.</text>
</comment>
<dbReference type="GO" id="GO:0071500">
    <property type="term" value="P:cellular response to nitrosative stress"/>
    <property type="evidence" value="ECO:0007669"/>
    <property type="project" value="TreeGrafter"/>
</dbReference>
<dbReference type="GO" id="GO:0046210">
    <property type="term" value="P:nitric oxide catabolic process"/>
    <property type="evidence" value="ECO:0007669"/>
    <property type="project" value="TreeGrafter"/>
</dbReference>
<evidence type="ECO:0000256" key="3">
    <source>
        <dbReference type="ARBA" id="ARBA00022448"/>
    </source>
</evidence>
<evidence type="ECO:0000256" key="10">
    <source>
        <dbReference type="ARBA" id="ARBA00023002"/>
    </source>
</evidence>
<dbReference type="InterPro" id="IPR008333">
    <property type="entry name" value="Cbr1-like_FAD-bd_dom"/>
</dbReference>
<keyword evidence="4 15" id="KW-0349">Heme</keyword>
<dbReference type="EC" id="1.14.12.17" evidence="15"/>
<evidence type="ECO:0000256" key="1">
    <source>
        <dbReference type="ARBA" id="ARBA00006401"/>
    </source>
</evidence>
<name>A0A845DSU4_9BACI</name>
<feature type="region of interest" description="Reductase" evidence="15">
    <location>
        <begin position="157"/>
        <end position="408"/>
    </location>
</feature>
<dbReference type="PROSITE" id="PS01033">
    <property type="entry name" value="GLOBIN"/>
    <property type="match status" value="1"/>
</dbReference>
<dbReference type="InterPro" id="IPR023950">
    <property type="entry name" value="Hmp"/>
</dbReference>
<evidence type="ECO:0000256" key="12">
    <source>
        <dbReference type="ARBA" id="ARBA00023027"/>
    </source>
</evidence>
<keyword evidence="5 15" id="KW-0561">Oxygen transport</keyword>
<dbReference type="FunFam" id="1.10.490.10:FF:000003">
    <property type="entry name" value="Flavohemoprotein"/>
    <property type="match status" value="1"/>
</dbReference>
<feature type="active site" description="Charge relay system" evidence="15">
    <location>
        <position position="103"/>
    </location>
</feature>
<dbReference type="GO" id="GO:0005344">
    <property type="term" value="F:oxygen carrier activity"/>
    <property type="evidence" value="ECO:0007669"/>
    <property type="project" value="UniProtKB-UniRule"/>
</dbReference>
<feature type="binding site" evidence="15">
    <location>
        <begin position="214"/>
        <end position="217"/>
    </location>
    <ligand>
        <name>FAD</name>
        <dbReference type="ChEBI" id="CHEBI:57692"/>
    </ligand>
</feature>
<sequence length="408" mass="46429">MMTNHDKHPLDERTIQIIKATVPVLEEHGETITTLFYKRLFENYPELKNLFNQTHQRGGDQPRALANMVYAAARHIENLGSVLPQVRTVAEKHRSLNVQPEHYPIVGEYLLKAMKEVLGDQATDEVIEAWGEAYGVIAGVFIDVEKNLYEEAEDQDGGWADWRFMQVVDKVKESDEMTSFYLKPVDKQPLPRYKAGQYITVKAQIEGESYDHLRQYSLSDAPGHDYFRITVKREAGSEHVPAGIVSTWLHDHVHVGDRLPVSAPAGDFQLDDRKRPLVLISGGAGLTPLMSMQKEAAVRQPERDVYVVHAARHGNVHAFKEDMMKKKACFVYEQPTEEDIRSGAFHERGFVDLDVLQRTVPKDADFYFCGPKGFMTAVYRSLVEWGVEADALHYEFFGPQEALVLRES</sequence>
<comment type="similarity">
    <text evidence="1 15">In the C-terminal section; belongs to the flavoprotein pyridine nucleotide cytochrome reductase family.</text>
</comment>
<comment type="cofactor">
    <cofactor evidence="15">
        <name>heme b</name>
        <dbReference type="ChEBI" id="CHEBI:60344"/>
    </cofactor>
    <text evidence="15">Binds 1 heme b (iron(II)-protoporphyrin IX) group per subunit.</text>
</comment>
<evidence type="ECO:0000256" key="14">
    <source>
        <dbReference type="ARBA" id="ARBA00049433"/>
    </source>
</evidence>
<comment type="domain">
    <text evidence="15">Consists of two distinct domains; an N-terminal heme-containing oxygen-binding domain and a C-terminal reductase domain with binding sites for FAD and NAD(P)H.</text>
</comment>
<reference evidence="18 19" key="1">
    <citation type="submission" date="2019-11" db="EMBL/GenBank/DDBJ databases">
        <title>Genome sequences of 17 halophilic strains isolated from different environments.</title>
        <authorList>
            <person name="Furrow R.E."/>
        </authorList>
    </citation>
    <scope>NUCLEOTIDE SEQUENCE [LARGE SCALE GENOMIC DNA]</scope>
    <source>
        <strain evidence="18 19">22511_23_Filter</strain>
    </source>
</reference>
<dbReference type="GO" id="GO:0020037">
    <property type="term" value="F:heme binding"/>
    <property type="evidence" value="ECO:0007669"/>
    <property type="project" value="InterPro"/>
</dbReference>
<feature type="binding site" description="proximal binding residue" evidence="15">
    <location>
        <position position="93"/>
    </location>
    <ligand>
        <name>heme b</name>
        <dbReference type="ChEBI" id="CHEBI:60344"/>
    </ligand>
    <ligandPart>
        <name>Fe</name>
        <dbReference type="ChEBI" id="CHEBI:18248"/>
    </ligandPart>
</feature>
<feature type="site" description="Involved in heme-bound ligand stabilization and O-O bond activation" evidence="15">
    <location>
        <position position="37"/>
    </location>
</feature>
<evidence type="ECO:0000259" key="16">
    <source>
        <dbReference type="PROSITE" id="PS01033"/>
    </source>
</evidence>
<feature type="domain" description="Globin" evidence="16">
    <location>
        <begin position="9"/>
        <end position="146"/>
    </location>
</feature>
<dbReference type="InterPro" id="IPR039261">
    <property type="entry name" value="FNR_nucleotide-bd"/>
</dbReference>
<evidence type="ECO:0000313" key="19">
    <source>
        <dbReference type="Proteomes" id="UP000460949"/>
    </source>
</evidence>
<dbReference type="Gene3D" id="1.10.490.10">
    <property type="entry name" value="Globins"/>
    <property type="match status" value="1"/>
</dbReference>